<dbReference type="InterPro" id="IPR012865">
    <property type="entry name" value="DUF1642"/>
</dbReference>
<accession>A0A921G439</accession>
<comment type="caution">
    <text evidence="1">The sequence shown here is derived from an EMBL/GenBank/DDBJ whole genome shotgun (WGS) entry which is preliminary data.</text>
</comment>
<proteinExistence type="predicted"/>
<reference evidence="1" key="2">
    <citation type="submission" date="2021-09" db="EMBL/GenBank/DDBJ databases">
        <authorList>
            <person name="Gilroy R."/>
        </authorList>
    </citation>
    <scope>NUCLEOTIDE SEQUENCE</scope>
    <source>
        <strain evidence="1">CHK171-7178</strain>
    </source>
</reference>
<feature type="non-terminal residue" evidence="1">
    <location>
        <position position="1"/>
    </location>
</feature>
<gene>
    <name evidence="1" type="ORF">K8V56_16105</name>
</gene>
<evidence type="ECO:0000313" key="1">
    <source>
        <dbReference type="EMBL" id="HJF33286.1"/>
    </source>
</evidence>
<dbReference type="Pfam" id="PF07852">
    <property type="entry name" value="DUF1642"/>
    <property type="match status" value="1"/>
</dbReference>
<reference evidence="1" key="1">
    <citation type="journal article" date="2021" name="PeerJ">
        <title>Extensive microbial diversity within the chicken gut microbiome revealed by metagenomics and culture.</title>
        <authorList>
            <person name="Gilroy R."/>
            <person name="Ravi A."/>
            <person name="Getino M."/>
            <person name="Pursley I."/>
            <person name="Horton D.L."/>
            <person name="Alikhan N.F."/>
            <person name="Baker D."/>
            <person name="Gharbi K."/>
            <person name="Hall N."/>
            <person name="Watson M."/>
            <person name="Adriaenssens E.M."/>
            <person name="Foster-Nyarko E."/>
            <person name="Jarju S."/>
            <person name="Secka A."/>
            <person name="Antonio M."/>
            <person name="Oren A."/>
            <person name="Chaudhuri R.R."/>
            <person name="La Ragione R."/>
            <person name="Hildebrand F."/>
            <person name="Pallen M.J."/>
        </authorList>
    </citation>
    <scope>NUCLEOTIDE SEQUENCE</scope>
    <source>
        <strain evidence="1">CHK171-7178</strain>
    </source>
</reference>
<evidence type="ECO:0000313" key="2">
    <source>
        <dbReference type="Proteomes" id="UP000698173"/>
    </source>
</evidence>
<dbReference type="AlphaFoldDB" id="A0A921G439"/>
<sequence>GTTRFTGEIAEWFDDTLNVENYYRACIDGYEVEKEKRHFIKEPVTGQFLIRDDSQSKGVKWVDGFSTSPSYFTEAEIKAIDERYWAFAVKVEGVG</sequence>
<protein>
    <submittedName>
        <fullName evidence="1">DUF1642 domain-containing protein</fullName>
    </submittedName>
</protein>
<dbReference type="EMBL" id="DYWT01000251">
    <property type="protein sequence ID" value="HJF33286.1"/>
    <property type="molecule type" value="Genomic_DNA"/>
</dbReference>
<organism evidence="1 2">
    <name type="scientific">Sporosarcina psychrophila</name>
    <name type="common">Bacillus psychrophilus</name>
    <dbReference type="NCBI Taxonomy" id="1476"/>
    <lineage>
        <taxon>Bacteria</taxon>
        <taxon>Bacillati</taxon>
        <taxon>Bacillota</taxon>
        <taxon>Bacilli</taxon>
        <taxon>Bacillales</taxon>
        <taxon>Caryophanaceae</taxon>
        <taxon>Sporosarcina</taxon>
    </lineage>
</organism>
<name>A0A921G439_SPOPS</name>
<dbReference type="Proteomes" id="UP000698173">
    <property type="component" value="Unassembled WGS sequence"/>
</dbReference>